<keyword evidence="6 8" id="KW-1133">Transmembrane helix</keyword>
<dbReference type="Gene3D" id="3.80.10.10">
    <property type="entry name" value="Ribonuclease Inhibitor"/>
    <property type="match status" value="2"/>
</dbReference>
<sequence length="803" mass="86564">MSTVSNLTHTFVARTTHLAHLIVLLVMVSALLHAQELDRAALVAFYSDTNGPTTWNSSIRWATANSSANSCNWYGVTCGSGGRVTKIVLRNAGLSGTLPALLGTIKKLNNIDLQSNRLSGTVPKDLVNCTDLIELHLQVNRLSGTFPPEFSSLSQLSIFHMSNNSFYGTLPSSYQSLTQLTSFEVDQNELTGTLPPEYSAWRGIQSFYADRNGFTGSLPPEYSAWTSIVTFRAFINPLTGTLPESYGSSWTNAVSVYIYTTNISGSIPNEWAGMTSLYELQIFNNKLTGTIPASFGNFTNLYYINLSFNNLTGEVPWAVWSKLRGVDVFGFQDNPFLSGTIPVNFTDVLVPLFSMVSVCRTRICGPTLPALFLGYGCVPPSFVSSLGLLTQAAMTQMVQIATYEPSFSCETPQPTLPPRARDATRTALAVPPAPHSEHAASLTTSGPTVTASVVVVSQLISGAAASTGGLHAMQALMRIQRLRALCVAQNQLSSSSFSTSSSGVDDDSSSSGCCDELTNPLQLTIDVNGNSVGEKEAGALIGNTIALVVFGLLRIVGNWSIRQFKKQHRTADFAKTEDSTIFSHVMTALSSCFSSKHISAIWPAYTLLICPTVGVCCMLLQVGNSDGLFVAVALLALWTIPCIGANVGLAYNEHLQKATRSFALCSVNTHETTLRSSVPSTAWKRMKDFLLHPTEELEFSNHAVAKAIEHAYGAVLFGFRSSRLWYFNVELFFGIATGVLIGVTLSSSDPCSINTIGWIMAAVGLLEGASAFCIRPYCAAVDFVVLAVVNGLSVVSQMSRLWF</sequence>
<evidence type="ECO:0000256" key="8">
    <source>
        <dbReference type="SAM" id="Phobius"/>
    </source>
</evidence>
<evidence type="ECO:0000256" key="7">
    <source>
        <dbReference type="ARBA" id="ARBA00023136"/>
    </source>
</evidence>
<gene>
    <name evidence="11" type="ORF">BSAL_47975</name>
</gene>
<evidence type="ECO:0000256" key="3">
    <source>
        <dbReference type="ARBA" id="ARBA00022692"/>
    </source>
</evidence>
<dbReference type="Pfam" id="PF08263">
    <property type="entry name" value="LRRNT_2"/>
    <property type="match status" value="1"/>
</dbReference>
<evidence type="ECO:0000256" key="6">
    <source>
        <dbReference type="ARBA" id="ARBA00022989"/>
    </source>
</evidence>
<dbReference type="EMBL" id="CYKH01002242">
    <property type="protein sequence ID" value="CUG94396.1"/>
    <property type="molecule type" value="Genomic_DNA"/>
</dbReference>
<dbReference type="PANTHER" id="PTHR27008">
    <property type="entry name" value="OS04G0122200 PROTEIN"/>
    <property type="match status" value="1"/>
</dbReference>
<feature type="chain" id="PRO_5006622628" evidence="9">
    <location>
        <begin position="35"/>
        <end position="803"/>
    </location>
</feature>
<dbReference type="Proteomes" id="UP000051952">
    <property type="component" value="Unassembled WGS sequence"/>
</dbReference>
<evidence type="ECO:0000313" key="11">
    <source>
        <dbReference type="EMBL" id="CUG94396.1"/>
    </source>
</evidence>
<protein>
    <submittedName>
        <fullName evidence="11">GP46-like surface antigen, putative</fullName>
    </submittedName>
</protein>
<dbReference type="InterPro" id="IPR013210">
    <property type="entry name" value="LRR_N_plant-typ"/>
</dbReference>
<evidence type="ECO:0000259" key="10">
    <source>
        <dbReference type="Pfam" id="PF08263"/>
    </source>
</evidence>
<feature type="transmembrane region" description="Helical" evidence="8">
    <location>
        <begin position="600"/>
        <end position="622"/>
    </location>
</feature>
<dbReference type="Pfam" id="PF00560">
    <property type="entry name" value="LRR_1"/>
    <property type="match status" value="3"/>
</dbReference>
<dbReference type="GO" id="GO:0016020">
    <property type="term" value="C:membrane"/>
    <property type="evidence" value="ECO:0007669"/>
    <property type="project" value="UniProtKB-SubCell"/>
</dbReference>
<dbReference type="InterPro" id="IPR032675">
    <property type="entry name" value="LRR_dom_sf"/>
</dbReference>
<keyword evidence="5" id="KW-0677">Repeat</keyword>
<dbReference type="AlphaFoldDB" id="A0A0S4JSD2"/>
<dbReference type="OrthoDB" id="2015831at2759"/>
<evidence type="ECO:0000256" key="5">
    <source>
        <dbReference type="ARBA" id="ARBA00022737"/>
    </source>
</evidence>
<keyword evidence="4 9" id="KW-0732">Signal</keyword>
<dbReference type="InterPro" id="IPR051809">
    <property type="entry name" value="Plant_receptor-like_S/T_kinase"/>
</dbReference>
<feature type="transmembrane region" description="Helical" evidence="8">
    <location>
        <begin position="628"/>
        <end position="651"/>
    </location>
</feature>
<keyword evidence="2" id="KW-0433">Leucine-rich repeat</keyword>
<feature type="domain" description="Leucine-rich repeat-containing N-terminal plant-type" evidence="10">
    <location>
        <begin position="38"/>
        <end position="78"/>
    </location>
</feature>
<evidence type="ECO:0000256" key="2">
    <source>
        <dbReference type="ARBA" id="ARBA00022614"/>
    </source>
</evidence>
<evidence type="ECO:0000256" key="9">
    <source>
        <dbReference type="SAM" id="SignalP"/>
    </source>
</evidence>
<reference evidence="12" key="1">
    <citation type="submission" date="2015-09" db="EMBL/GenBank/DDBJ databases">
        <authorList>
            <consortium name="Pathogen Informatics"/>
        </authorList>
    </citation>
    <scope>NUCLEOTIDE SEQUENCE [LARGE SCALE GENOMIC DNA]</scope>
    <source>
        <strain evidence="12">Lake Konstanz</strain>
    </source>
</reference>
<comment type="subcellular location">
    <subcellularLocation>
        <location evidence="1">Membrane</location>
    </subcellularLocation>
</comment>
<keyword evidence="7 8" id="KW-0472">Membrane</keyword>
<dbReference type="SUPFAM" id="SSF52058">
    <property type="entry name" value="L domain-like"/>
    <property type="match status" value="1"/>
</dbReference>
<evidence type="ECO:0000256" key="4">
    <source>
        <dbReference type="ARBA" id="ARBA00022729"/>
    </source>
</evidence>
<feature type="transmembrane region" description="Helical" evidence="8">
    <location>
        <begin position="755"/>
        <end position="774"/>
    </location>
</feature>
<dbReference type="FunFam" id="3.80.10.10:FF:000400">
    <property type="entry name" value="Nuclear pore complex protein NUP107"/>
    <property type="match status" value="1"/>
</dbReference>
<keyword evidence="3 8" id="KW-0812">Transmembrane</keyword>
<name>A0A0S4JSD2_BODSA</name>
<dbReference type="PANTHER" id="PTHR27008:SF499">
    <property type="entry name" value="OS06G0581500 PROTEIN"/>
    <property type="match status" value="1"/>
</dbReference>
<keyword evidence="12" id="KW-1185">Reference proteome</keyword>
<evidence type="ECO:0000313" key="12">
    <source>
        <dbReference type="Proteomes" id="UP000051952"/>
    </source>
</evidence>
<dbReference type="InterPro" id="IPR001611">
    <property type="entry name" value="Leu-rich_rpt"/>
</dbReference>
<evidence type="ECO:0000256" key="1">
    <source>
        <dbReference type="ARBA" id="ARBA00004370"/>
    </source>
</evidence>
<proteinExistence type="predicted"/>
<dbReference type="VEuPathDB" id="TriTrypDB:BSAL_47975"/>
<feature type="transmembrane region" description="Helical" evidence="8">
    <location>
        <begin position="724"/>
        <end position="743"/>
    </location>
</feature>
<organism evidence="11 12">
    <name type="scientific">Bodo saltans</name>
    <name type="common">Flagellated protozoan</name>
    <dbReference type="NCBI Taxonomy" id="75058"/>
    <lineage>
        <taxon>Eukaryota</taxon>
        <taxon>Discoba</taxon>
        <taxon>Euglenozoa</taxon>
        <taxon>Kinetoplastea</taxon>
        <taxon>Metakinetoplastina</taxon>
        <taxon>Eubodonida</taxon>
        <taxon>Bodonidae</taxon>
        <taxon>Bodo</taxon>
    </lineage>
</organism>
<feature type="signal peptide" evidence="9">
    <location>
        <begin position="1"/>
        <end position="34"/>
    </location>
</feature>
<accession>A0A0S4JSD2</accession>
<feature type="transmembrane region" description="Helical" evidence="8">
    <location>
        <begin position="537"/>
        <end position="556"/>
    </location>
</feature>